<evidence type="ECO:0000256" key="1">
    <source>
        <dbReference type="ARBA" id="ARBA00008080"/>
    </source>
</evidence>
<dbReference type="InterPro" id="IPR001892">
    <property type="entry name" value="Ribosomal_uS13"/>
</dbReference>
<dbReference type="PIRSF" id="PIRSF002134">
    <property type="entry name" value="Ribosomal_S13"/>
    <property type="match status" value="1"/>
</dbReference>
<protein>
    <submittedName>
        <fullName evidence="6">Ribosomal protein S13</fullName>
    </submittedName>
</protein>
<dbReference type="SUPFAM" id="SSF46946">
    <property type="entry name" value="S13-like H2TH domain"/>
    <property type="match status" value="1"/>
</dbReference>
<accession>G8DKC7</accession>
<gene>
    <name evidence="6" type="primary">rps13</name>
</gene>
<dbReference type="Pfam" id="PF00416">
    <property type="entry name" value="Ribosomal_S13"/>
    <property type="match status" value="1"/>
</dbReference>
<name>G8DKC7_MESVI</name>
<dbReference type="GO" id="GO:0006412">
    <property type="term" value="P:translation"/>
    <property type="evidence" value="ECO:0007669"/>
    <property type="project" value="InterPro"/>
</dbReference>
<dbReference type="Gene3D" id="4.10.910.10">
    <property type="entry name" value="30s ribosomal protein s13, domain 2"/>
    <property type="match status" value="1"/>
</dbReference>
<evidence type="ECO:0000256" key="4">
    <source>
        <dbReference type="RuleBase" id="RU003830"/>
    </source>
</evidence>
<evidence type="ECO:0000256" key="5">
    <source>
        <dbReference type="SAM" id="MobiDB-lite"/>
    </source>
</evidence>
<dbReference type="AlphaFoldDB" id="G8DKC7"/>
<proteinExistence type="inferred from homology"/>
<keyword evidence="3 4" id="KW-0687">Ribonucleoprotein</keyword>
<organism evidence="6">
    <name type="scientific">Mesostigma viride</name>
    <name type="common">Green alga</name>
    <dbReference type="NCBI Taxonomy" id="41882"/>
    <lineage>
        <taxon>Eukaryota</taxon>
        <taxon>Viridiplantae</taxon>
        <taxon>Streptophyta</taxon>
        <taxon>Mesostigmatophyceae</taxon>
        <taxon>Mesostigmatales</taxon>
        <taxon>Mesostigmataceae</taxon>
        <taxon>Mesostigma</taxon>
    </lineage>
</organism>
<evidence type="ECO:0000313" key="6">
    <source>
        <dbReference type="EMBL" id="ADU04598.1"/>
    </source>
</evidence>
<dbReference type="GO" id="GO:0003735">
    <property type="term" value="F:structural constituent of ribosome"/>
    <property type="evidence" value="ECO:0007669"/>
    <property type="project" value="InterPro"/>
</dbReference>
<reference evidence="6" key="1">
    <citation type="journal article" date="2012" name="Protist">
        <title>Similar relative mutation rates in the three genetic compartments of mesostigma and chlamydomonas.</title>
        <authorList>
            <person name="Hua J."/>
            <person name="Smith D.R."/>
            <person name="Borza T."/>
            <person name="Lee R.W."/>
        </authorList>
    </citation>
    <scope>NUCLEOTIDE SEQUENCE</scope>
    <source>
        <strain evidence="6">SAG 50-1</strain>
    </source>
</reference>
<evidence type="ECO:0000256" key="2">
    <source>
        <dbReference type="ARBA" id="ARBA00022980"/>
    </source>
</evidence>
<keyword evidence="2 4" id="KW-0689">Ribosomal protein</keyword>
<comment type="similarity">
    <text evidence="1 4">Belongs to the universal ribosomal protein uS13 family.</text>
</comment>
<keyword evidence="6" id="KW-0496">Mitochondrion</keyword>
<sequence length="116" mass="13123">MTFTLTSYASSSKPIPILLQKVFGLGKKNSIQLCRSMGLHEGMSPKMSSKFILDSLQERLETSLGNSLGAPLINRIHLNKERLIKISSYRGFRHHRGLPARGQRTRTNARTCRKKK</sequence>
<feature type="region of interest" description="Disordered" evidence="5">
    <location>
        <begin position="95"/>
        <end position="116"/>
    </location>
</feature>
<dbReference type="GO" id="GO:0005829">
    <property type="term" value="C:cytosol"/>
    <property type="evidence" value="ECO:0007669"/>
    <property type="project" value="TreeGrafter"/>
</dbReference>
<dbReference type="PROSITE" id="PS50159">
    <property type="entry name" value="RIBOSOMAL_S13_2"/>
    <property type="match status" value="1"/>
</dbReference>
<dbReference type="PANTHER" id="PTHR10871">
    <property type="entry name" value="30S RIBOSOMAL PROTEIN S13/40S RIBOSOMAL PROTEIN S18"/>
    <property type="match status" value="1"/>
</dbReference>
<dbReference type="PANTHER" id="PTHR10871:SF1">
    <property type="entry name" value="SMALL RIBOSOMAL SUBUNIT PROTEIN US13M"/>
    <property type="match status" value="1"/>
</dbReference>
<dbReference type="GO" id="GO:0003723">
    <property type="term" value="F:RNA binding"/>
    <property type="evidence" value="ECO:0007669"/>
    <property type="project" value="InterPro"/>
</dbReference>
<geneLocation type="mitochondrion" evidence="6"/>
<dbReference type="InterPro" id="IPR010979">
    <property type="entry name" value="Ribosomal_uS13-like_H2TH"/>
</dbReference>
<evidence type="ECO:0000256" key="3">
    <source>
        <dbReference type="ARBA" id="ARBA00023274"/>
    </source>
</evidence>
<dbReference type="InterPro" id="IPR027437">
    <property type="entry name" value="Rbsml_uS13_C"/>
</dbReference>
<dbReference type="EMBL" id="HQ667981">
    <property type="protein sequence ID" value="ADU04598.1"/>
    <property type="molecule type" value="Genomic_DNA"/>
</dbReference>
<dbReference type="GO" id="GO:0015935">
    <property type="term" value="C:small ribosomal subunit"/>
    <property type="evidence" value="ECO:0007669"/>
    <property type="project" value="TreeGrafter"/>
</dbReference>